<name>G0WGN6_NAUDC</name>
<dbReference type="PANTHER" id="PTHR31274:SF1">
    <property type="entry name" value="AGL149CP"/>
    <property type="match status" value="1"/>
</dbReference>
<proteinExistence type="predicted"/>
<feature type="transmembrane region" description="Helical" evidence="6">
    <location>
        <begin position="571"/>
        <end position="595"/>
    </location>
</feature>
<dbReference type="KEGG" id="ndi:NDAI_0J00720"/>
<feature type="compositionally biased region" description="Acidic residues" evidence="5">
    <location>
        <begin position="202"/>
        <end position="222"/>
    </location>
</feature>
<dbReference type="Pfam" id="PF03547">
    <property type="entry name" value="Mem_trans"/>
    <property type="match status" value="1"/>
</dbReference>
<feature type="transmembrane region" description="Helical" evidence="6">
    <location>
        <begin position="105"/>
        <end position="129"/>
    </location>
</feature>
<feature type="region of interest" description="Disordered" evidence="5">
    <location>
        <begin position="199"/>
        <end position="226"/>
    </location>
</feature>
<evidence type="ECO:0000256" key="6">
    <source>
        <dbReference type="SAM" id="Phobius"/>
    </source>
</evidence>
<keyword evidence="3 6" id="KW-1133">Transmembrane helix</keyword>
<feature type="transmembrane region" description="Helical" evidence="6">
    <location>
        <begin position="36"/>
        <end position="55"/>
    </location>
</feature>
<feature type="transmembrane region" description="Helical" evidence="6">
    <location>
        <begin position="535"/>
        <end position="559"/>
    </location>
</feature>
<comment type="subcellular location">
    <subcellularLocation>
        <location evidence="1">Membrane</location>
        <topology evidence="1">Multi-pass membrane protein</topology>
    </subcellularLocation>
</comment>
<dbReference type="RefSeq" id="XP_003672207.1">
    <property type="nucleotide sequence ID" value="XM_003672159.1"/>
</dbReference>
<dbReference type="InterPro" id="IPR040254">
    <property type="entry name" value="Ecm3-like"/>
</dbReference>
<dbReference type="HOGENOM" id="CLU_021924_0_1_1"/>
<feature type="transmembrane region" description="Helical" evidence="6">
    <location>
        <begin position="469"/>
        <end position="490"/>
    </location>
</feature>
<sequence>METARGISNMVVNAILPCLTFNKIVTSISWKDIKEIGVIVLSAILLFSIGGACSMITNYTTPVPKKWFWGLLFAGIFPNISDLPIAYLQSMGNGTIFTEEQSEKGVAFCCIFLFTQSFLMMNFGMWRIVGLDFTERGKKKDNDIEKGTSTPTTHKTDFEKVHDDLNNDAKIDTPNNVKVGKSSHMEYDRMTGSLANSLSDQVSEEALSEVSTDEVLSDDDGNTEGHTNNYYVQKYFSDDDSSGGEKIPGMPNAYLRNVRNGDSGSNSNSYKVSKIISSPSILETIGIREVPYKSRHYTTRNLNNRSSNKNLRRRRRRLTMDDMIAEYSAVDKMKQGDLDLSRPLSLIEDIGETNTSIGLVGGRHLDDEADDENYGRVITSHSDNGNIETHPSKYETFKRNFNEFIKKHNLGWVTYFLINCFRPASLGALLGIICALIPWLKALFVHTYVHVHQAPDGEPVLNFLMDFTSYIGNACIPLGLLMLGGTLARLKITTLPKGFIRSAILMTLFRLVVIPIIGVAWANKLYDINWLETDISKFAVILTFAMPNATAQVYFTAFYTPTDGSHLQLDCLSVFFLIQYMILFITLSIVLTYTLKVDLKV</sequence>
<dbReference type="GeneID" id="11494144"/>
<dbReference type="GO" id="GO:0016020">
    <property type="term" value="C:membrane"/>
    <property type="evidence" value="ECO:0007669"/>
    <property type="project" value="UniProtKB-SubCell"/>
</dbReference>
<dbReference type="OMA" id="NISWHDI"/>
<evidence type="ECO:0000256" key="1">
    <source>
        <dbReference type="ARBA" id="ARBA00004141"/>
    </source>
</evidence>
<evidence type="ECO:0000256" key="2">
    <source>
        <dbReference type="ARBA" id="ARBA00022692"/>
    </source>
</evidence>
<dbReference type="Proteomes" id="UP000000689">
    <property type="component" value="Chromosome 10"/>
</dbReference>
<evidence type="ECO:0000256" key="3">
    <source>
        <dbReference type="ARBA" id="ARBA00022989"/>
    </source>
</evidence>
<reference evidence="7 8" key="1">
    <citation type="journal article" date="2011" name="Proc. Natl. Acad. Sci. U.S.A.">
        <title>Evolutionary erosion of yeast sex chromosomes by mating-type switching accidents.</title>
        <authorList>
            <person name="Gordon J.L."/>
            <person name="Armisen D."/>
            <person name="Proux-Wera E."/>
            <person name="Oheigeartaigh S.S."/>
            <person name="Byrne K.P."/>
            <person name="Wolfe K.H."/>
        </authorList>
    </citation>
    <scope>NUCLEOTIDE SEQUENCE [LARGE SCALE GENOMIC DNA]</scope>
    <source>
        <strain evidence="8">ATCC 10597 / BCRC 20456 / CBS 421 / NBRC 0211 / NRRL Y-12639</strain>
    </source>
</reference>
<organism evidence="7 8">
    <name type="scientific">Naumovozyma dairenensis (strain ATCC 10597 / BCRC 20456 / CBS 421 / NBRC 0211 / NRRL Y-12639)</name>
    <name type="common">Saccharomyces dairenensis</name>
    <dbReference type="NCBI Taxonomy" id="1071378"/>
    <lineage>
        <taxon>Eukaryota</taxon>
        <taxon>Fungi</taxon>
        <taxon>Dikarya</taxon>
        <taxon>Ascomycota</taxon>
        <taxon>Saccharomycotina</taxon>
        <taxon>Saccharomycetes</taxon>
        <taxon>Saccharomycetales</taxon>
        <taxon>Saccharomycetaceae</taxon>
        <taxon>Naumovozyma</taxon>
    </lineage>
</organism>
<feature type="transmembrane region" description="Helical" evidence="6">
    <location>
        <begin position="426"/>
        <end position="449"/>
    </location>
</feature>
<accession>G0WGN6</accession>
<dbReference type="PANTHER" id="PTHR31274">
    <property type="entry name" value="PROTEIN ECM3"/>
    <property type="match status" value="1"/>
</dbReference>
<dbReference type="InterPro" id="IPR004776">
    <property type="entry name" value="Mem_transp_PIN-like"/>
</dbReference>
<feature type="transmembrane region" description="Helical" evidence="6">
    <location>
        <begin position="502"/>
        <end position="523"/>
    </location>
</feature>
<keyword evidence="4 6" id="KW-0472">Membrane</keyword>
<keyword evidence="2 6" id="KW-0812">Transmembrane</keyword>
<gene>
    <name evidence="7" type="primary">NDAI0J00720</name>
    <name evidence="7" type="ordered locus">NDAI_0J00720</name>
</gene>
<evidence type="ECO:0000256" key="5">
    <source>
        <dbReference type="SAM" id="MobiDB-lite"/>
    </source>
</evidence>
<keyword evidence="8" id="KW-1185">Reference proteome</keyword>
<evidence type="ECO:0000313" key="8">
    <source>
        <dbReference type="Proteomes" id="UP000000689"/>
    </source>
</evidence>
<dbReference type="OrthoDB" id="435607at2759"/>
<protein>
    <submittedName>
        <fullName evidence="7">Uncharacterized protein</fullName>
    </submittedName>
</protein>
<evidence type="ECO:0000256" key="4">
    <source>
        <dbReference type="ARBA" id="ARBA00023136"/>
    </source>
</evidence>
<evidence type="ECO:0000313" key="7">
    <source>
        <dbReference type="EMBL" id="CCD26964.1"/>
    </source>
</evidence>
<dbReference type="eggNOG" id="ENOG502QU6H">
    <property type="taxonomic scope" value="Eukaryota"/>
</dbReference>
<dbReference type="AlphaFoldDB" id="G0WGN6"/>
<dbReference type="GO" id="GO:0055085">
    <property type="term" value="P:transmembrane transport"/>
    <property type="evidence" value="ECO:0007669"/>
    <property type="project" value="InterPro"/>
</dbReference>
<feature type="transmembrane region" description="Helical" evidence="6">
    <location>
        <begin position="67"/>
        <end position="85"/>
    </location>
</feature>
<dbReference type="EMBL" id="HE580276">
    <property type="protein sequence ID" value="CCD26964.1"/>
    <property type="molecule type" value="Genomic_DNA"/>
</dbReference>